<dbReference type="EMBL" id="VSRR010122149">
    <property type="protein sequence ID" value="MPD00266.1"/>
    <property type="molecule type" value="Genomic_DNA"/>
</dbReference>
<name>A0A5B7K052_PORTR</name>
<evidence type="ECO:0008006" key="4">
    <source>
        <dbReference type="Google" id="ProtNLM"/>
    </source>
</evidence>
<keyword evidence="3" id="KW-1185">Reference proteome</keyword>
<protein>
    <recommendedName>
        <fullName evidence="4">Transmembrane protein</fullName>
    </recommendedName>
</protein>
<proteinExistence type="predicted"/>
<feature type="transmembrane region" description="Helical" evidence="1">
    <location>
        <begin position="16"/>
        <end position="37"/>
    </location>
</feature>
<reference evidence="2 3" key="1">
    <citation type="submission" date="2019-05" db="EMBL/GenBank/DDBJ databases">
        <title>Another draft genome of Portunus trituberculatus and its Hox gene families provides insights of decapod evolution.</title>
        <authorList>
            <person name="Jeong J.-H."/>
            <person name="Song I."/>
            <person name="Kim S."/>
            <person name="Choi T."/>
            <person name="Kim D."/>
            <person name="Ryu S."/>
            <person name="Kim W."/>
        </authorList>
    </citation>
    <scope>NUCLEOTIDE SEQUENCE [LARGE SCALE GENOMIC DNA]</scope>
    <source>
        <tissue evidence="2">Muscle</tissue>
    </source>
</reference>
<evidence type="ECO:0000313" key="3">
    <source>
        <dbReference type="Proteomes" id="UP000324222"/>
    </source>
</evidence>
<gene>
    <name evidence="2" type="ORF">E2C01_095726</name>
</gene>
<keyword evidence="1" id="KW-1133">Transmembrane helix</keyword>
<accession>A0A5B7K052</accession>
<keyword evidence="1" id="KW-0472">Membrane</keyword>
<feature type="transmembrane region" description="Helical" evidence="1">
    <location>
        <begin position="49"/>
        <end position="68"/>
    </location>
</feature>
<sequence length="75" mass="7948">MASYLSPLSVPSAPSHLLSIVVVVVMVVTVVVVVVVVKSGGLGRRVCRVLLVANECCFCFLVSVMNQITCGDVRK</sequence>
<comment type="caution">
    <text evidence="2">The sequence shown here is derived from an EMBL/GenBank/DDBJ whole genome shotgun (WGS) entry which is preliminary data.</text>
</comment>
<keyword evidence="1" id="KW-0812">Transmembrane</keyword>
<evidence type="ECO:0000313" key="2">
    <source>
        <dbReference type="EMBL" id="MPD00266.1"/>
    </source>
</evidence>
<dbReference type="Proteomes" id="UP000324222">
    <property type="component" value="Unassembled WGS sequence"/>
</dbReference>
<evidence type="ECO:0000256" key="1">
    <source>
        <dbReference type="SAM" id="Phobius"/>
    </source>
</evidence>
<organism evidence="2 3">
    <name type="scientific">Portunus trituberculatus</name>
    <name type="common">Swimming crab</name>
    <name type="synonym">Neptunus trituberculatus</name>
    <dbReference type="NCBI Taxonomy" id="210409"/>
    <lineage>
        <taxon>Eukaryota</taxon>
        <taxon>Metazoa</taxon>
        <taxon>Ecdysozoa</taxon>
        <taxon>Arthropoda</taxon>
        <taxon>Crustacea</taxon>
        <taxon>Multicrustacea</taxon>
        <taxon>Malacostraca</taxon>
        <taxon>Eumalacostraca</taxon>
        <taxon>Eucarida</taxon>
        <taxon>Decapoda</taxon>
        <taxon>Pleocyemata</taxon>
        <taxon>Brachyura</taxon>
        <taxon>Eubrachyura</taxon>
        <taxon>Portunoidea</taxon>
        <taxon>Portunidae</taxon>
        <taxon>Portuninae</taxon>
        <taxon>Portunus</taxon>
    </lineage>
</organism>
<dbReference type="AlphaFoldDB" id="A0A5B7K052"/>